<dbReference type="PANTHER" id="PTHR43716:SF2">
    <property type="entry name" value="BLL6224 PROTEIN"/>
    <property type="match status" value="1"/>
</dbReference>
<dbReference type="Gene3D" id="3.30.43.10">
    <property type="entry name" value="Uridine Diphospho-n-acetylenolpyruvylglucosamine Reductase, domain 2"/>
    <property type="match status" value="1"/>
</dbReference>
<dbReference type="InterPro" id="IPR036318">
    <property type="entry name" value="FAD-bd_PCMH-like_sf"/>
</dbReference>
<dbReference type="Pfam" id="PF01565">
    <property type="entry name" value="FAD_binding_4"/>
    <property type="match status" value="1"/>
</dbReference>
<evidence type="ECO:0000256" key="3">
    <source>
        <dbReference type="ARBA" id="ARBA00022630"/>
    </source>
</evidence>
<dbReference type="GO" id="GO:0022904">
    <property type="term" value="P:respiratory electron transport chain"/>
    <property type="evidence" value="ECO:0007669"/>
    <property type="project" value="TreeGrafter"/>
</dbReference>
<reference evidence="6 7" key="1">
    <citation type="submission" date="2020-08" db="EMBL/GenBank/DDBJ databases">
        <title>Genomic Encyclopedia of Type Strains, Phase IV (KMG-IV): sequencing the most valuable type-strain genomes for metagenomic binning, comparative biology and taxonomic classification.</title>
        <authorList>
            <person name="Goeker M."/>
        </authorList>
    </citation>
    <scope>NUCLEOTIDE SEQUENCE [LARGE SCALE GENOMIC DNA]</scope>
    <source>
        <strain evidence="6 7">DSM 25620</strain>
    </source>
</reference>
<dbReference type="Gene3D" id="3.30.70.2190">
    <property type="match status" value="1"/>
</dbReference>
<proteinExistence type="inferred from homology"/>
<protein>
    <submittedName>
        <fullName evidence="6">FAD/FMN-containing dehydrogenase</fullName>
    </submittedName>
</protein>
<dbReference type="Gene3D" id="1.10.45.10">
    <property type="entry name" value="Vanillyl-alcohol Oxidase, Chain A, domain 4"/>
    <property type="match status" value="1"/>
</dbReference>
<dbReference type="PANTHER" id="PTHR43716">
    <property type="entry name" value="D-2-HYDROXYGLUTARATE DEHYDROGENASE, MITOCHONDRIAL"/>
    <property type="match status" value="1"/>
</dbReference>
<evidence type="ECO:0000259" key="5">
    <source>
        <dbReference type="PROSITE" id="PS51387"/>
    </source>
</evidence>
<dbReference type="Gene3D" id="3.30.465.10">
    <property type="match status" value="1"/>
</dbReference>
<dbReference type="SUPFAM" id="SSF56176">
    <property type="entry name" value="FAD-binding/transporter-associated domain-like"/>
    <property type="match status" value="1"/>
</dbReference>
<dbReference type="PROSITE" id="PS51387">
    <property type="entry name" value="FAD_PCMH"/>
    <property type="match status" value="1"/>
</dbReference>
<comment type="caution">
    <text evidence="6">The sequence shown here is derived from an EMBL/GenBank/DDBJ whole genome shotgun (WGS) entry which is preliminary data.</text>
</comment>
<dbReference type="Pfam" id="PF02913">
    <property type="entry name" value="FAD-oxidase_C"/>
    <property type="match status" value="1"/>
</dbReference>
<keyword evidence="7" id="KW-1185">Reference proteome</keyword>
<evidence type="ECO:0000256" key="2">
    <source>
        <dbReference type="ARBA" id="ARBA00008000"/>
    </source>
</evidence>
<dbReference type="Gene3D" id="3.30.70.2740">
    <property type="match status" value="1"/>
</dbReference>
<keyword evidence="4" id="KW-0274">FAD</keyword>
<dbReference type="InterPro" id="IPR016164">
    <property type="entry name" value="FAD-linked_Oxase-like_C"/>
</dbReference>
<dbReference type="InterPro" id="IPR016167">
    <property type="entry name" value="FAD-bd_PCMH_sub1"/>
</dbReference>
<keyword evidence="3" id="KW-0285">Flavoprotein</keyword>
<dbReference type="InterPro" id="IPR016169">
    <property type="entry name" value="FAD-bd_PCMH_sub2"/>
</dbReference>
<gene>
    <name evidence="6" type="ORF">HNQ68_001924</name>
</gene>
<accession>A0A7W8AJ90</accession>
<dbReference type="EMBL" id="JACHIL010000003">
    <property type="protein sequence ID" value="MBB5091383.1"/>
    <property type="molecule type" value="Genomic_DNA"/>
</dbReference>
<dbReference type="GO" id="GO:0071949">
    <property type="term" value="F:FAD binding"/>
    <property type="evidence" value="ECO:0007669"/>
    <property type="project" value="InterPro"/>
</dbReference>
<dbReference type="InterPro" id="IPR051264">
    <property type="entry name" value="FAD-oxidored/transferase_4"/>
</dbReference>
<dbReference type="Proteomes" id="UP000531231">
    <property type="component" value="Unassembled WGS sequence"/>
</dbReference>
<dbReference type="InterPro" id="IPR016166">
    <property type="entry name" value="FAD-bd_PCMH"/>
</dbReference>
<comment type="cofactor">
    <cofactor evidence="1">
        <name>FAD</name>
        <dbReference type="ChEBI" id="CHEBI:57692"/>
    </cofactor>
</comment>
<dbReference type="InterPro" id="IPR006094">
    <property type="entry name" value="Oxid_FAD_bind_N"/>
</dbReference>
<evidence type="ECO:0000313" key="7">
    <source>
        <dbReference type="Proteomes" id="UP000531231"/>
    </source>
</evidence>
<dbReference type="RefSeq" id="WP_151159467.1">
    <property type="nucleotide sequence ID" value="NZ_JACHIL010000003.1"/>
</dbReference>
<comment type="similarity">
    <text evidence="2">Belongs to the FAD-binding oxidoreductase/transferase type 4 family.</text>
</comment>
<evidence type="ECO:0000256" key="1">
    <source>
        <dbReference type="ARBA" id="ARBA00001974"/>
    </source>
</evidence>
<evidence type="ECO:0000313" key="6">
    <source>
        <dbReference type="EMBL" id="MBB5091383.1"/>
    </source>
</evidence>
<feature type="domain" description="FAD-binding PCMH-type" evidence="5">
    <location>
        <begin position="40"/>
        <end position="219"/>
    </location>
</feature>
<sequence length="463" mass="50030">MQSASVRQLLLEKLSGLLGKDIQTGSDLDISHLSDWSDEQGGTPLALVLPRDTQTVSEILKLCNEYRVAVVPQGGLTGLAGGAVPVQDCVLLSLRNMNRIETINAQAGTMIVEAGAILQNIQDAARNAGMNFALDLGARGSCQIGGNISTNAGGNRVIRYGMTRDLVLGLEAVLADGTILSMMNEMPKNNAALDMKHLFIGAEGTMGVVTRAVLRLRPGIGGANAAVVALENFENALNLLNYAQKRLSGRVSAFEAMWGEYYNMAAKYARAPLDGSYPLYVLMDMQGAEPDAEADLFQSVLEHALEEGWIADAAIAQSHREAEEFWTMRDAIAEIMTHEGPCIGFDVSVPQTQIGAAVDAIQAALQNRYPGMTSLFFGHVGDCNFHIDITKYTDFTEDDRAVEDIVYDIIRTFKGSVSAEHGIGLHKKPWLHYSRSAAELQTLKTLKAALDPHNILNPGKVLD</sequence>
<dbReference type="AlphaFoldDB" id="A0A7W8AJ90"/>
<organism evidence="6 7">
    <name type="scientific">Pseudochrobactrum saccharolyticum</name>
    <dbReference type="NCBI Taxonomy" id="354352"/>
    <lineage>
        <taxon>Bacteria</taxon>
        <taxon>Pseudomonadati</taxon>
        <taxon>Pseudomonadota</taxon>
        <taxon>Alphaproteobacteria</taxon>
        <taxon>Hyphomicrobiales</taxon>
        <taxon>Brucellaceae</taxon>
        <taxon>Pseudochrobactrum</taxon>
    </lineage>
</organism>
<dbReference type="FunFam" id="1.10.45.10:FF:000001">
    <property type="entry name" value="D-lactate dehydrogenase mitochondrial"/>
    <property type="match status" value="1"/>
</dbReference>
<dbReference type="InterPro" id="IPR016171">
    <property type="entry name" value="Vanillyl_alc_oxidase_C-sub2"/>
</dbReference>
<evidence type="ECO:0000256" key="4">
    <source>
        <dbReference type="ARBA" id="ARBA00022827"/>
    </source>
</evidence>
<name>A0A7W8AJ90_9HYPH</name>
<dbReference type="InterPro" id="IPR004113">
    <property type="entry name" value="FAD-bd_oxidored_4_C"/>
</dbReference>
<dbReference type="GO" id="GO:0003824">
    <property type="term" value="F:catalytic activity"/>
    <property type="evidence" value="ECO:0007669"/>
    <property type="project" value="InterPro"/>
</dbReference>
<dbReference type="SUPFAM" id="SSF55103">
    <property type="entry name" value="FAD-linked oxidases, C-terminal domain"/>
    <property type="match status" value="1"/>
</dbReference>